<reference evidence="1" key="1">
    <citation type="submission" date="2021-10" db="EMBL/GenBank/DDBJ databases">
        <title>Tropical sea cucumber genome reveals ecological adaptation and Cuvierian tubules defense mechanism.</title>
        <authorList>
            <person name="Chen T."/>
        </authorList>
    </citation>
    <scope>NUCLEOTIDE SEQUENCE</scope>
    <source>
        <strain evidence="1">Nanhai2018</strain>
        <tissue evidence="1">Muscle</tissue>
    </source>
</reference>
<organism evidence="1 2">
    <name type="scientific">Holothuria leucospilota</name>
    <name type="common">Black long sea cucumber</name>
    <name type="synonym">Mertensiothuria leucospilota</name>
    <dbReference type="NCBI Taxonomy" id="206669"/>
    <lineage>
        <taxon>Eukaryota</taxon>
        <taxon>Metazoa</taxon>
        <taxon>Echinodermata</taxon>
        <taxon>Eleutherozoa</taxon>
        <taxon>Echinozoa</taxon>
        <taxon>Holothuroidea</taxon>
        <taxon>Aspidochirotacea</taxon>
        <taxon>Aspidochirotida</taxon>
        <taxon>Holothuriidae</taxon>
        <taxon>Holothuria</taxon>
    </lineage>
</organism>
<comment type="caution">
    <text evidence="1">The sequence shown here is derived from an EMBL/GenBank/DDBJ whole genome shotgun (WGS) entry which is preliminary data.</text>
</comment>
<accession>A0A9Q1H9X7</accession>
<sequence length="79" mass="8993">MLGPPLEILGFRPEVCKWNPWAFFGLPCALNGPQSFRSQVNSKVKFQVKMGPWPKTLENPCCRLSLLLIQLKTSNLTIY</sequence>
<keyword evidence="2" id="KW-1185">Reference proteome</keyword>
<evidence type="ECO:0000313" key="2">
    <source>
        <dbReference type="Proteomes" id="UP001152320"/>
    </source>
</evidence>
<dbReference type="AlphaFoldDB" id="A0A9Q1H9X7"/>
<evidence type="ECO:0000313" key="1">
    <source>
        <dbReference type="EMBL" id="KAJ8041367.1"/>
    </source>
</evidence>
<dbReference type="Proteomes" id="UP001152320">
    <property type="component" value="Chromosome 5"/>
</dbReference>
<name>A0A9Q1H9X7_HOLLE</name>
<gene>
    <name evidence="1" type="ORF">HOLleu_12167</name>
</gene>
<proteinExistence type="predicted"/>
<protein>
    <submittedName>
        <fullName evidence="1">Uncharacterized protein</fullName>
    </submittedName>
</protein>
<dbReference type="EMBL" id="JAIZAY010000005">
    <property type="protein sequence ID" value="KAJ8041367.1"/>
    <property type="molecule type" value="Genomic_DNA"/>
</dbReference>